<evidence type="ECO:0000256" key="2">
    <source>
        <dbReference type="SAM" id="SignalP"/>
    </source>
</evidence>
<protein>
    <recommendedName>
        <fullName evidence="4">Secreted protein</fullName>
    </recommendedName>
</protein>
<reference evidence="3" key="1">
    <citation type="submission" date="2015-12" db="EMBL/GenBank/DDBJ databases">
        <title>Update maize B73 reference genome by single molecule sequencing technologies.</title>
        <authorList>
            <consortium name="Maize Genome Sequencing Project"/>
            <person name="Ware D."/>
        </authorList>
    </citation>
    <scope>NUCLEOTIDE SEQUENCE [LARGE SCALE GENOMIC DNA]</scope>
    <source>
        <tissue evidence="3">Seedling</tissue>
    </source>
</reference>
<feature type="chain" id="PRO_5010805930" description="Secreted protein" evidence="2">
    <location>
        <begin position="30"/>
        <end position="79"/>
    </location>
</feature>
<dbReference type="EMBL" id="CM007647">
    <property type="protein sequence ID" value="ONL98177.1"/>
    <property type="molecule type" value="Genomic_DNA"/>
</dbReference>
<feature type="signal peptide" evidence="2">
    <location>
        <begin position="1"/>
        <end position="29"/>
    </location>
</feature>
<name>A0A1D6K3F2_MAIZE</name>
<proteinExistence type="predicted"/>
<dbReference type="AlphaFoldDB" id="A0A1D6K3F2"/>
<evidence type="ECO:0000256" key="1">
    <source>
        <dbReference type="SAM" id="MobiDB-lite"/>
    </source>
</evidence>
<organism evidence="3">
    <name type="scientific">Zea mays</name>
    <name type="common">Maize</name>
    <dbReference type="NCBI Taxonomy" id="4577"/>
    <lineage>
        <taxon>Eukaryota</taxon>
        <taxon>Viridiplantae</taxon>
        <taxon>Streptophyta</taxon>
        <taxon>Embryophyta</taxon>
        <taxon>Tracheophyta</taxon>
        <taxon>Spermatophyta</taxon>
        <taxon>Magnoliopsida</taxon>
        <taxon>Liliopsida</taxon>
        <taxon>Poales</taxon>
        <taxon>Poaceae</taxon>
        <taxon>PACMAD clade</taxon>
        <taxon>Panicoideae</taxon>
        <taxon>Andropogonodae</taxon>
        <taxon>Andropogoneae</taxon>
        <taxon>Tripsacinae</taxon>
        <taxon>Zea</taxon>
    </lineage>
</organism>
<evidence type="ECO:0000313" key="3">
    <source>
        <dbReference type="EMBL" id="ONL98177.1"/>
    </source>
</evidence>
<gene>
    <name evidence="3" type="ORF">ZEAMMB73_Zm00001d029205</name>
</gene>
<evidence type="ECO:0008006" key="4">
    <source>
        <dbReference type="Google" id="ProtNLM"/>
    </source>
</evidence>
<accession>A0A1D6K3F2</accession>
<feature type="region of interest" description="Disordered" evidence="1">
    <location>
        <begin position="34"/>
        <end position="58"/>
    </location>
</feature>
<sequence length="79" mass="8535">MLLVHWSSQFSIEVLLALIFFFTCHMSETFHAKQGAARSCPEGDYGRNREVPSDTTISGSVDCMGRPQPVVPGGGVCSS</sequence>
<dbReference type="EMBL" id="CM007647">
    <property type="protein sequence ID" value="ONL98175.1"/>
    <property type="molecule type" value="Genomic_DNA"/>
</dbReference>
<keyword evidence="2" id="KW-0732">Signal</keyword>